<feature type="transmembrane region" description="Helical" evidence="15">
    <location>
        <begin position="107"/>
        <end position="128"/>
    </location>
</feature>
<organism evidence="16 17">
    <name type="scientific">Heterodera schachtii</name>
    <name type="common">Sugarbeet cyst nematode worm</name>
    <name type="synonym">Tylenchus schachtii</name>
    <dbReference type="NCBI Taxonomy" id="97005"/>
    <lineage>
        <taxon>Eukaryota</taxon>
        <taxon>Metazoa</taxon>
        <taxon>Ecdysozoa</taxon>
        <taxon>Nematoda</taxon>
        <taxon>Chromadorea</taxon>
        <taxon>Rhabditida</taxon>
        <taxon>Tylenchina</taxon>
        <taxon>Tylenchomorpha</taxon>
        <taxon>Tylenchoidea</taxon>
        <taxon>Heteroderidae</taxon>
        <taxon>Heteroderinae</taxon>
        <taxon>Heterodera</taxon>
    </lineage>
</organism>
<evidence type="ECO:0000256" key="9">
    <source>
        <dbReference type="ARBA" id="ARBA00023136"/>
    </source>
</evidence>
<feature type="region of interest" description="Disordered" evidence="14">
    <location>
        <begin position="543"/>
        <end position="598"/>
    </location>
</feature>
<name>A0ABD2IF77_HETSC</name>
<keyword evidence="6 15" id="KW-1133">Transmembrane helix</keyword>
<evidence type="ECO:0000256" key="12">
    <source>
        <dbReference type="ARBA" id="ARBA00023303"/>
    </source>
</evidence>
<protein>
    <submittedName>
        <fullName evidence="16">Uncharacterized protein</fullName>
    </submittedName>
</protein>
<proteinExistence type="inferred from homology"/>
<evidence type="ECO:0000313" key="17">
    <source>
        <dbReference type="Proteomes" id="UP001620645"/>
    </source>
</evidence>
<evidence type="ECO:0000256" key="14">
    <source>
        <dbReference type="SAM" id="MobiDB-lite"/>
    </source>
</evidence>
<keyword evidence="4 13" id="KW-0894">Sodium channel</keyword>
<dbReference type="Gene3D" id="1.10.287.770">
    <property type="entry name" value="YojJ-like"/>
    <property type="match status" value="1"/>
</dbReference>
<evidence type="ECO:0000256" key="3">
    <source>
        <dbReference type="ARBA" id="ARBA00022448"/>
    </source>
</evidence>
<reference evidence="16 17" key="1">
    <citation type="submission" date="2024-10" db="EMBL/GenBank/DDBJ databases">
        <authorList>
            <person name="Kim D."/>
        </authorList>
    </citation>
    <scope>NUCLEOTIDE SEQUENCE [LARGE SCALE GENOMIC DNA]</scope>
    <source>
        <strain evidence="16">Taebaek</strain>
    </source>
</reference>
<feature type="compositionally biased region" description="Basic and acidic residues" evidence="14">
    <location>
        <begin position="563"/>
        <end position="577"/>
    </location>
</feature>
<keyword evidence="17" id="KW-1185">Reference proteome</keyword>
<keyword evidence="5 13" id="KW-0812">Transmembrane</keyword>
<feature type="region of interest" description="Disordered" evidence="14">
    <location>
        <begin position="40"/>
        <end position="63"/>
    </location>
</feature>
<keyword evidence="7" id="KW-0915">Sodium</keyword>
<evidence type="ECO:0000256" key="11">
    <source>
        <dbReference type="ARBA" id="ARBA00023201"/>
    </source>
</evidence>
<comment type="caution">
    <text evidence="16">The sequence shown here is derived from an EMBL/GenBank/DDBJ whole genome shotgun (WGS) entry which is preliminary data.</text>
</comment>
<keyword evidence="12 13" id="KW-0407">Ion channel</keyword>
<evidence type="ECO:0000313" key="16">
    <source>
        <dbReference type="EMBL" id="KAL3078862.1"/>
    </source>
</evidence>
<evidence type="ECO:0000256" key="5">
    <source>
        <dbReference type="ARBA" id="ARBA00022692"/>
    </source>
</evidence>
<dbReference type="InterPro" id="IPR001873">
    <property type="entry name" value="ENaC"/>
</dbReference>
<accession>A0ABD2IF77</accession>
<evidence type="ECO:0000256" key="4">
    <source>
        <dbReference type="ARBA" id="ARBA00022461"/>
    </source>
</evidence>
<evidence type="ECO:0000256" key="7">
    <source>
        <dbReference type="ARBA" id="ARBA00023053"/>
    </source>
</evidence>
<evidence type="ECO:0000256" key="6">
    <source>
        <dbReference type="ARBA" id="ARBA00022989"/>
    </source>
</evidence>
<sequence length="613" mass="70262">MSNNNTTYTNDSFSSDFVRLRRVHPTANFVSEGFAQSNGAFPPAEVPSTKLDNESERNGGGKGLHKLLRGESIKCACHVNDYPPWTGEVHGLSQECRGHRKCWKTKAFWSFVLVLCTLCGAFTTYQVIEEYSQGKTATSNTIRLVPNLSLPAITVCPKVPDALNGDLLYQDMRAIIPHLTNSMADNLIKYWIGGSGLENMNELSTFNASYLEELDDLYQRWKQNSETKAFFQKIQGKYGYKCTDFFKKCELGGQKKNCCKEIFNQKAVMRRGFCYQTREGLNQEEADDIGRLVLEIKELPSITSPHFGHKQPQTVIYINDNFEEVLDFPRFYLYQNEWNRMHITARRIELLEHPNDCTNKVFGKDSNCIVRNWLSSTVIDHFNCTLPYFDTVRGISTELPTCEPLKIAKNYTDIIQLVHSGSVHGPKCIPGCNRWEYSVSLQQSPSLQDFANYTFNLEVSFYDLQYEHLKEVVTITVPGFMSQIGGQFGFFLGLSIITVIQMTSFAVWSIFRTVLFLGNRRKFDWVFSLNGISLEKRAQENAAEANVNVGQHENSRESTTNEITERRERASNREMRVMMRKRSKSEKDEENTQKRRLKLIKQQSFDEGGISKC</sequence>
<keyword evidence="11 13" id="KW-0739">Sodium transport</keyword>
<dbReference type="PANTHER" id="PTHR11690">
    <property type="entry name" value="AMILORIDE-SENSITIVE SODIUM CHANNEL-RELATED"/>
    <property type="match status" value="1"/>
</dbReference>
<dbReference type="GO" id="GO:0016020">
    <property type="term" value="C:membrane"/>
    <property type="evidence" value="ECO:0007669"/>
    <property type="project" value="UniProtKB-SubCell"/>
</dbReference>
<dbReference type="Proteomes" id="UP001620645">
    <property type="component" value="Unassembled WGS sequence"/>
</dbReference>
<evidence type="ECO:0000256" key="1">
    <source>
        <dbReference type="ARBA" id="ARBA00004141"/>
    </source>
</evidence>
<keyword evidence="9 15" id="KW-0472">Membrane</keyword>
<dbReference type="GO" id="GO:0005272">
    <property type="term" value="F:sodium channel activity"/>
    <property type="evidence" value="ECO:0007669"/>
    <property type="project" value="UniProtKB-KW"/>
</dbReference>
<evidence type="ECO:0000256" key="8">
    <source>
        <dbReference type="ARBA" id="ARBA00023065"/>
    </source>
</evidence>
<comment type="similarity">
    <text evidence="2 13">Belongs to the amiloride-sensitive sodium channel (TC 1.A.6) family.</text>
</comment>
<evidence type="ECO:0000256" key="13">
    <source>
        <dbReference type="RuleBase" id="RU000679"/>
    </source>
</evidence>
<dbReference type="PRINTS" id="PR01078">
    <property type="entry name" value="AMINACHANNEL"/>
</dbReference>
<dbReference type="EMBL" id="JBICCN010000309">
    <property type="protein sequence ID" value="KAL3078862.1"/>
    <property type="molecule type" value="Genomic_DNA"/>
</dbReference>
<feature type="transmembrane region" description="Helical" evidence="15">
    <location>
        <begin position="488"/>
        <end position="511"/>
    </location>
</feature>
<keyword evidence="8 13" id="KW-0406">Ion transport</keyword>
<evidence type="ECO:0000256" key="10">
    <source>
        <dbReference type="ARBA" id="ARBA00023180"/>
    </source>
</evidence>
<dbReference type="Pfam" id="PF00858">
    <property type="entry name" value="ASC"/>
    <property type="match status" value="1"/>
</dbReference>
<gene>
    <name evidence="16" type="ORF">niasHS_014644</name>
</gene>
<dbReference type="PANTHER" id="PTHR11690:SF1">
    <property type="entry name" value="DEGENERIN LIKE"/>
    <property type="match status" value="1"/>
</dbReference>
<evidence type="ECO:0000256" key="15">
    <source>
        <dbReference type="SAM" id="Phobius"/>
    </source>
</evidence>
<comment type="subcellular location">
    <subcellularLocation>
        <location evidence="1">Membrane</location>
        <topology evidence="1">Multi-pass membrane protein</topology>
    </subcellularLocation>
</comment>
<evidence type="ECO:0000256" key="2">
    <source>
        <dbReference type="ARBA" id="ARBA00007193"/>
    </source>
</evidence>
<dbReference type="AlphaFoldDB" id="A0ABD2IF77"/>
<keyword evidence="10" id="KW-0325">Glycoprotein</keyword>
<keyword evidence="3 13" id="KW-0813">Transport</keyword>